<evidence type="ECO:0000313" key="4">
    <source>
        <dbReference type="Proteomes" id="UP000198677"/>
    </source>
</evidence>
<dbReference type="EMBL" id="FOAW01000012">
    <property type="protein sequence ID" value="SEL63370.1"/>
    <property type="molecule type" value="Genomic_DNA"/>
</dbReference>
<dbReference type="Proteomes" id="UP000198677">
    <property type="component" value="Unassembled WGS sequence"/>
</dbReference>
<gene>
    <name evidence="3" type="ORF">SAMN05444583_11217</name>
</gene>
<dbReference type="InterPro" id="IPR025736">
    <property type="entry name" value="PucR_C-HTH_dom"/>
</dbReference>
<dbReference type="RefSeq" id="WP_218019689.1">
    <property type="nucleotide sequence ID" value="NZ_FOAW01000012.1"/>
</dbReference>
<dbReference type="PANTHER" id="PTHR33744:SF1">
    <property type="entry name" value="DNA-BINDING TRANSCRIPTIONAL ACTIVATOR ADER"/>
    <property type="match status" value="1"/>
</dbReference>
<sequence length="413" mass="44601">MTIANGGVRDDEPLRIAGRSVANWLDAAATDLTAAVIERLVDDLPIYKQLPQEVVQGEIAVIVHHNMELFATLVRERRPGRKAEFVEQRNSSARRAEEGVPLDAVLHAYHVGIGMAAQELFADAEPGDIGDVQTIMVMVLDFLRQLTLEVSSSYLEERQIMDSQENSGRRSLMAALVAGEPLDAIAQRTGLRLAPHYLAMSLSIGEHADERGEGVSGTVAGRRKLRRLQAELDRITGEPALTVIDSGGGTALIPCQGNPPEWDALQRMISRTQAVVGTEIRAAALVATPAEVPAAVEQTAEIIALISRSGRPPGLYRLRDVLLEYQLSRPSPAHPELAGLLEPLVARPELMQTLEAYVASGLNRRATATALQVHANTVDYRMRRVAELTGLNPADPADLPHVGAALAARRALG</sequence>
<dbReference type="InterPro" id="IPR051448">
    <property type="entry name" value="CdaR-like_regulators"/>
</dbReference>
<dbReference type="InterPro" id="IPR042070">
    <property type="entry name" value="PucR_C-HTH_sf"/>
</dbReference>
<dbReference type="InterPro" id="IPR025751">
    <property type="entry name" value="RsbRD_N_dom"/>
</dbReference>
<dbReference type="Gene3D" id="1.10.10.2840">
    <property type="entry name" value="PucR C-terminal helix-turn-helix domain"/>
    <property type="match status" value="1"/>
</dbReference>
<evidence type="ECO:0000259" key="2">
    <source>
        <dbReference type="Pfam" id="PF14361"/>
    </source>
</evidence>
<protein>
    <submittedName>
        <fullName evidence="3">PucR C-terminal helix-turn-helix domain-containing protein</fullName>
    </submittedName>
</protein>
<reference evidence="4" key="1">
    <citation type="submission" date="2016-10" db="EMBL/GenBank/DDBJ databases">
        <authorList>
            <person name="Varghese N."/>
            <person name="Submissions S."/>
        </authorList>
    </citation>
    <scope>NUCLEOTIDE SEQUENCE [LARGE SCALE GENOMIC DNA]</scope>
    <source>
        <strain evidence="4">DSM 44675</strain>
    </source>
</reference>
<proteinExistence type="predicted"/>
<feature type="domain" description="RsbT co-antagonist protein RsbRD N-terminal" evidence="2">
    <location>
        <begin position="31"/>
        <end position="164"/>
    </location>
</feature>
<dbReference type="Pfam" id="PF13556">
    <property type="entry name" value="HTH_30"/>
    <property type="match status" value="1"/>
</dbReference>
<name>A0A1H7RSV0_9NOCA</name>
<dbReference type="Pfam" id="PF14361">
    <property type="entry name" value="RsbRD_N"/>
    <property type="match status" value="1"/>
</dbReference>
<dbReference type="AlphaFoldDB" id="A0A1H7RSV0"/>
<feature type="domain" description="PucR C-terminal helix-turn-helix" evidence="1">
    <location>
        <begin position="350"/>
        <end position="408"/>
    </location>
</feature>
<accession>A0A1H7RSV0</accession>
<keyword evidence="4" id="KW-1185">Reference proteome</keyword>
<evidence type="ECO:0000313" key="3">
    <source>
        <dbReference type="EMBL" id="SEL63370.1"/>
    </source>
</evidence>
<evidence type="ECO:0000259" key="1">
    <source>
        <dbReference type="Pfam" id="PF13556"/>
    </source>
</evidence>
<organism evidence="3 4">
    <name type="scientific">Rhodococcus maanshanensis</name>
    <dbReference type="NCBI Taxonomy" id="183556"/>
    <lineage>
        <taxon>Bacteria</taxon>
        <taxon>Bacillati</taxon>
        <taxon>Actinomycetota</taxon>
        <taxon>Actinomycetes</taxon>
        <taxon>Mycobacteriales</taxon>
        <taxon>Nocardiaceae</taxon>
        <taxon>Rhodococcus</taxon>
    </lineage>
</organism>
<dbReference type="PANTHER" id="PTHR33744">
    <property type="entry name" value="CARBOHYDRATE DIACID REGULATOR"/>
    <property type="match status" value="1"/>
</dbReference>